<dbReference type="AlphaFoldDB" id="A0A4Y8WZG6"/>
<sequence>MDVLLTLIGVVLIVVGLQDVFHALLHPRSQGTLTDLVLTGAWRLSRATGHALGGIIGPAAMVAVILMWVLFQVTGWALVSLPHVPEGFSYSPGVDPADYARPAEAVYVSLVGLATLGLDDVVPTQPIIRLAFPLEALTGFALLTAALTWFTQIYPPLSRRRALATGLYGLASARWHEGLDARNPAAVSRVLDDVTEQVLHVGVDFTQHSETYNFRESDPSLALAAQLPYALVLRDAARRAASPDVRMSGERLAGALERLREALVSGFTVDGDSVEEAVASYAADHGRAPRPA</sequence>
<dbReference type="SUPFAM" id="SSF81324">
    <property type="entry name" value="Voltage-gated potassium channels"/>
    <property type="match status" value="1"/>
</dbReference>
<comment type="caution">
    <text evidence="2">The sequence shown here is derived from an EMBL/GenBank/DDBJ whole genome shotgun (WGS) entry which is preliminary data.</text>
</comment>
<evidence type="ECO:0000259" key="1">
    <source>
        <dbReference type="Pfam" id="PF07885"/>
    </source>
</evidence>
<feature type="domain" description="Potassium channel" evidence="1">
    <location>
        <begin position="101"/>
        <end position="152"/>
    </location>
</feature>
<evidence type="ECO:0000313" key="3">
    <source>
        <dbReference type="Proteomes" id="UP000560081"/>
    </source>
</evidence>
<name>A0A4Y8WZG6_9MICC</name>
<proteinExistence type="predicted"/>
<accession>A0A4Y8WZG6</accession>
<dbReference type="Gene3D" id="1.10.287.70">
    <property type="match status" value="1"/>
</dbReference>
<evidence type="ECO:0000313" key="2">
    <source>
        <dbReference type="EMBL" id="MBB4883874.1"/>
    </source>
</evidence>
<protein>
    <recommendedName>
        <fullName evidence="1">Potassium channel domain-containing protein</fullName>
    </recommendedName>
</protein>
<dbReference type="Pfam" id="PF07885">
    <property type="entry name" value="Ion_trans_2"/>
    <property type="match status" value="1"/>
</dbReference>
<dbReference type="OrthoDB" id="8477930at2"/>
<keyword evidence="3" id="KW-1185">Reference proteome</keyword>
<reference evidence="2 3" key="1">
    <citation type="submission" date="2020-08" db="EMBL/GenBank/DDBJ databases">
        <title>Sequencing the genomes of 1000 actinobacteria strains.</title>
        <authorList>
            <person name="Klenk H.-P."/>
        </authorList>
    </citation>
    <scope>NUCLEOTIDE SEQUENCE [LARGE SCALE GENOMIC DNA]</scope>
    <source>
        <strain evidence="2 3">DSM 19079</strain>
    </source>
</reference>
<gene>
    <name evidence="2" type="ORF">BJ976_002225</name>
</gene>
<dbReference type="RefSeq" id="WP_135030601.1">
    <property type="nucleotide sequence ID" value="NZ_BMLA01000007.1"/>
</dbReference>
<dbReference type="InterPro" id="IPR013099">
    <property type="entry name" value="K_chnl_dom"/>
</dbReference>
<organism evidence="2 3">
    <name type="scientific">Micrococcus flavus</name>
    <dbReference type="NCBI Taxonomy" id="384602"/>
    <lineage>
        <taxon>Bacteria</taxon>
        <taxon>Bacillati</taxon>
        <taxon>Actinomycetota</taxon>
        <taxon>Actinomycetes</taxon>
        <taxon>Micrococcales</taxon>
        <taxon>Micrococcaceae</taxon>
        <taxon>Micrococcus</taxon>
    </lineage>
</organism>
<dbReference type="Proteomes" id="UP000560081">
    <property type="component" value="Unassembled WGS sequence"/>
</dbReference>
<dbReference type="EMBL" id="JACHMC010000001">
    <property type="protein sequence ID" value="MBB4883874.1"/>
    <property type="molecule type" value="Genomic_DNA"/>
</dbReference>